<proteinExistence type="predicted"/>
<keyword evidence="2" id="KW-1185">Reference proteome</keyword>
<protein>
    <submittedName>
        <fullName evidence="1">Uncharacterized protein</fullName>
    </submittedName>
</protein>
<accession>A0A4V3W8V8</accession>
<dbReference type="Proteomes" id="UP000307507">
    <property type="component" value="Unassembled WGS sequence"/>
</dbReference>
<organism evidence="1 2">
    <name type="scientific">Flavobacterium supellecticarium</name>
    <dbReference type="NCBI Taxonomy" id="2565924"/>
    <lineage>
        <taxon>Bacteria</taxon>
        <taxon>Pseudomonadati</taxon>
        <taxon>Bacteroidota</taxon>
        <taxon>Flavobacteriia</taxon>
        <taxon>Flavobacteriales</taxon>
        <taxon>Flavobacteriaceae</taxon>
        <taxon>Flavobacterium</taxon>
    </lineage>
</organism>
<reference evidence="1 2" key="1">
    <citation type="submission" date="2019-04" db="EMBL/GenBank/DDBJ databases">
        <title>Flavobacterium sp. nov. isolated from construction timber.</title>
        <authorList>
            <person name="Lin S.-Y."/>
            <person name="Chang C.-T."/>
            <person name="Young C.-C."/>
        </authorList>
    </citation>
    <scope>NUCLEOTIDE SEQUENCE [LARGE SCALE GENOMIC DNA]</scope>
    <source>
        <strain evidence="1 2">CC-CTC003</strain>
    </source>
</reference>
<gene>
    <name evidence="1" type="ORF">E6C50_00765</name>
</gene>
<evidence type="ECO:0000313" key="2">
    <source>
        <dbReference type="Proteomes" id="UP000307507"/>
    </source>
</evidence>
<comment type="caution">
    <text evidence="1">The sequence shown here is derived from an EMBL/GenBank/DDBJ whole genome shotgun (WGS) entry which is preliminary data.</text>
</comment>
<dbReference type="AlphaFoldDB" id="A0A4V3W8V8"/>
<name>A0A4V3W8V8_9FLAO</name>
<sequence length="144" mass="16586">MKKYTIYIFFVISLTSPICKSQVIIYEPIGIMDKPLAKIYIQAVCNTDNITNELQKCFVLDTYSLKSIAQSILKQQHTHPDTFNAATEYPFGSYIVTLLSNGRKKQLLLLNKKTSHLFFKQQLAILPKNSNLYPEIQLIINRLK</sequence>
<dbReference type="EMBL" id="SSNZ01000001">
    <property type="protein sequence ID" value="THF52776.1"/>
    <property type="molecule type" value="Genomic_DNA"/>
</dbReference>
<dbReference type="OrthoDB" id="9928849at2"/>
<evidence type="ECO:0000313" key="1">
    <source>
        <dbReference type="EMBL" id="THF52776.1"/>
    </source>
</evidence>
<dbReference type="RefSeq" id="WP_136401301.1">
    <property type="nucleotide sequence ID" value="NZ_SSNZ01000001.1"/>
</dbReference>